<accession>A0A093URQ9</accession>
<dbReference type="GO" id="GO:0005737">
    <property type="term" value="C:cytoplasm"/>
    <property type="evidence" value="ECO:0007669"/>
    <property type="project" value="UniProtKB-SubCell"/>
</dbReference>
<dbReference type="PANTHER" id="PTHR41391">
    <property type="entry name" value="RESTRICTION OF TELOMERE CAPPING PROTEIN 4"/>
    <property type="match status" value="1"/>
</dbReference>
<feature type="compositionally biased region" description="Polar residues" evidence="8">
    <location>
        <begin position="130"/>
        <end position="153"/>
    </location>
</feature>
<feature type="domain" description="Restriction of telomere capping protein 4 C-terminal" evidence="9">
    <location>
        <begin position="361"/>
        <end position="483"/>
    </location>
</feature>
<feature type="compositionally biased region" description="Basic and acidic residues" evidence="8">
    <location>
        <begin position="161"/>
        <end position="170"/>
    </location>
</feature>
<keyword evidence="7" id="KW-0539">Nucleus</keyword>
<organism evidence="10">
    <name type="scientific">Talaromyces marneffei PM1</name>
    <dbReference type="NCBI Taxonomy" id="1077442"/>
    <lineage>
        <taxon>Eukaryota</taxon>
        <taxon>Fungi</taxon>
        <taxon>Dikarya</taxon>
        <taxon>Ascomycota</taxon>
        <taxon>Pezizomycotina</taxon>
        <taxon>Eurotiomycetes</taxon>
        <taxon>Eurotiomycetidae</taxon>
        <taxon>Eurotiales</taxon>
        <taxon>Trichocomaceae</taxon>
        <taxon>Talaromyces</taxon>
        <taxon>Talaromyces sect. Talaromyces</taxon>
    </lineage>
</organism>
<dbReference type="InterPro" id="IPR028094">
    <property type="entry name" value="RTC4_C"/>
</dbReference>
<dbReference type="Pfam" id="PF14474">
    <property type="entry name" value="RTC4"/>
    <property type="match status" value="1"/>
</dbReference>
<feature type="region of interest" description="Disordered" evidence="8">
    <location>
        <begin position="1"/>
        <end position="246"/>
    </location>
</feature>
<dbReference type="SMART" id="SM01312">
    <property type="entry name" value="RTC4"/>
    <property type="match status" value="1"/>
</dbReference>
<evidence type="ECO:0000256" key="1">
    <source>
        <dbReference type="ARBA" id="ARBA00002738"/>
    </source>
</evidence>
<comment type="subcellular location">
    <subcellularLocation>
        <location evidence="3">Cytoplasm</location>
    </subcellularLocation>
    <subcellularLocation>
        <location evidence="2">Nucleus</location>
    </subcellularLocation>
</comment>
<dbReference type="PANTHER" id="PTHR41391:SF1">
    <property type="entry name" value="RESTRICTION OF TELOMERE CAPPING PROTEIN 4"/>
    <property type="match status" value="1"/>
</dbReference>
<feature type="compositionally biased region" description="Acidic residues" evidence="8">
    <location>
        <begin position="52"/>
        <end position="66"/>
    </location>
</feature>
<protein>
    <recommendedName>
        <fullName evidence="5">Restriction of telomere capping protein 4</fullName>
    </recommendedName>
</protein>
<evidence type="ECO:0000313" key="10">
    <source>
        <dbReference type="EMBL" id="KFX42590.1"/>
    </source>
</evidence>
<evidence type="ECO:0000256" key="7">
    <source>
        <dbReference type="ARBA" id="ARBA00023242"/>
    </source>
</evidence>
<name>A0A093URQ9_TALMA</name>
<evidence type="ECO:0000256" key="4">
    <source>
        <dbReference type="ARBA" id="ARBA00009461"/>
    </source>
</evidence>
<dbReference type="EMBL" id="JPOX01000042">
    <property type="protein sequence ID" value="KFX42589.1"/>
    <property type="molecule type" value="Genomic_DNA"/>
</dbReference>
<feature type="compositionally biased region" description="Polar residues" evidence="8">
    <location>
        <begin position="280"/>
        <end position="293"/>
    </location>
</feature>
<evidence type="ECO:0000256" key="6">
    <source>
        <dbReference type="ARBA" id="ARBA00022490"/>
    </source>
</evidence>
<dbReference type="eggNOG" id="ENOG502SEU0">
    <property type="taxonomic scope" value="Eukaryota"/>
</dbReference>
<dbReference type="AlphaFoldDB" id="A0A093URQ9"/>
<evidence type="ECO:0000259" key="9">
    <source>
        <dbReference type="SMART" id="SM01312"/>
    </source>
</evidence>
<evidence type="ECO:0000256" key="8">
    <source>
        <dbReference type="SAM" id="MobiDB-lite"/>
    </source>
</evidence>
<comment type="similarity">
    <text evidence="4">Belongs to the RTC4 family.</text>
</comment>
<dbReference type="GO" id="GO:0005634">
    <property type="term" value="C:nucleus"/>
    <property type="evidence" value="ECO:0007669"/>
    <property type="project" value="UniProtKB-SubCell"/>
</dbReference>
<dbReference type="EMBL" id="JPOX01000042">
    <property type="protein sequence ID" value="KFX42590.1"/>
    <property type="molecule type" value="Genomic_DNA"/>
</dbReference>
<feature type="compositionally biased region" description="Low complexity" evidence="8">
    <location>
        <begin position="260"/>
        <end position="272"/>
    </location>
</feature>
<dbReference type="HOGENOM" id="CLU_034020_0_0_1"/>
<feature type="region of interest" description="Disordered" evidence="8">
    <location>
        <begin position="260"/>
        <end position="294"/>
    </location>
</feature>
<evidence type="ECO:0000256" key="3">
    <source>
        <dbReference type="ARBA" id="ARBA00004496"/>
    </source>
</evidence>
<dbReference type="InterPro" id="IPR039024">
    <property type="entry name" value="RTC4"/>
</dbReference>
<proteinExistence type="inferred from homology"/>
<keyword evidence="6" id="KW-0963">Cytoplasm</keyword>
<feature type="compositionally biased region" description="Basic and acidic residues" evidence="8">
    <location>
        <begin position="67"/>
        <end position="95"/>
    </location>
</feature>
<feature type="compositionally biased region" description="Basic residues" evidence="8">
    <location>
        <begin position="97"/>
        <end position="109"/>
    </location>
</feature>
<sequence length="500" mass="55876">MPSLSRHVGLTRRGHTEGAPLSQAGGRPVSRGSQNVVTPKEEISTSQKVEPATDDEPLSSSEEESEAERVKKQELEERKEEDRQFQEKVAKDTNKKGAGKRKRDGRRKSNPPSSNARTDEDNGYDIFGMRSSQKLASSQAKTYSSQSNINKLSGFQIPREIAVKDRKSESPVDFINPRNIEWKSPRKSQKKTNGSTANGYKKEEDTTFRMPAALKEDPFDSIPLPISQFKEPPGQSTTSDPSSAFTAGDFDFDFDDSISSLSSPPSELASLLSEDDDDGTQNIPTNTEQSLCPNCNAPVDPDLLGEYLIRPNRRLKDDRLFCESHKMNKAEKDWTDNKYPTIDWDTFDKRVQGHLLELERLLVPNPSTFFRGRFESTLNDGQAKVFKFDLEGDSTEGLSCGYYGPKGANKMLNFVTSKYSGKLRQLAATDKVIKAAGAAAYAQAVLVPELTVLLIKKDMKVDSQDARQILRESTDIGLRLNPAEQDRIHVEQKNEVEKRN</sequence>
<comment type="caution">
    <text evidence="10">The sequence shown here is derived from an EMBL/GenBank/DDBJ whole genome shotgun (WGS) entry which is preliminary data.</text>
</comment>
<evidence type="ECO:0000256" key="5">
    <source>
        <dbReference type="ARBA" id="ARBA00015162"/>
    </source>
</evidence>
<comment type="function">
    <text evidence="1">May be involved in a process influencing telomere capping.</text>
</comment>
<reference evidence="10" key="1">
    <citation type="journal article" date="2014" name="PLoS Genet.">
        <title>Signature Gene Expression Reveals Novel Clues to the Molecular Mechanisms of Dimorphic Transition in Penicillium marneffei.</title>
        <authorList>
            <person name="Yang E."/>
            <person name="Wang G."/>
            <person name="Cai J."/>
            <person name="Woo P.C."/>
            <person name="Lau S.K."/>
            <person name="Yuen K.-Y."/>
            <person name="Chow W.-N."/>
            <person name="Lin X."/>
        </authorList>
    </citation>
    <scope>NUCLEOTIDE SEQUENCE [LARGE SCALE GENOMIC DNA]</scope>
    <source>
        <strain evidence="10">PM1</strain>
    </source>
</reference>
<gene>
    <name evidence="10" type="ORF">GQ26_0420010</name>
</gene>
<evidence type="ECO:0000256" key="2">
    <source>
        <dbReference type="ARBA" id="ARBA00004123"/>
    </source>
</evidence>